<feature type="domain" description="Helicase C-terminal" evidence="2">
    <location>
        <begin position="1"/>
        <end position="114"/>
    </location>
</feature>
<dbReference type="SUPFAM" id="SSF52540">
    <property type="entry name" value="P-loop containing nucleoside triphosphate hydrolases"/>
    <property type="match status" value="1"/>
</dbReference>
<gene>
    <name evidence="3" type="ORF">BO87DRAFT_322441</name>
</gene>
<dbReference type="GeneID" id="37122432"/>
<protein>
    <recommendedName>
        <fullName evidence="2">Helicase C-terminal domain-containing protein</fullName>
    </recommendedName>
</protein>
<accession>A0A318Y4G7</accession>
<dbReference type="InterPro" id="IPR027417">
    <property type="entry name" value="P-loop_NTPase"/>
</dbReference>
<organism evidence="3 4">
    <name type="scientific">Aspergillus neoniger (strain CBS 115656)</name>
    <dbReference type="NCBI Taxonomy" id="1448310"/>
    <lineage>
        <taxon>Eukaryota</taxon>
        <taxon>Fungi</taxon>
        <taxon>Dikarya</taxon>
        <taxon>Ascomycota</taxon>
        <taxon>Pezizomycotina</taxon>
        <taxon>Eurotiomycetes</taxon>
        <taxon>Eurotiomycetidae</taxon>
        <taxon>Eurotiales</taxon>
        <taxon>Aspergillaceae</taxon>
        <taxon>Aspergillus</taxon>
        <taxon>Aspergillus subgen. Circumdati</taxon>
    </lineage>
</organism>
<dbReference type="Proteomes" id="UP000247647">
    <property type="component" value="Unassembled WGS sequence"/>
</dbReference>
<reference evidence="3" key="1">
    <citation type="submission" date="2016-12" db="EMBL/GenBank/DDBJ databases">
        <title>The genomes of Aspergillus section Nigri reveals drivers in fungal speciation.</title>
        <authorList>
            <consortium name="DOE Joint Genome Institute"/>
            <person name="Vesth T.C."/>
            <person name="Nybo J."/>
            <person name="Theobald S."/>
            <person name="Brandl J."/>
            <person name="Frisvad J.C."/>
            <person name="Nielsen K.F."/>
            <person name="Lyhne E.K."/>
            <person name="Kogle M.E."/>
            <person name="Kuo A."/>
            <person name="Riley R."/>
            <person name="Clum A."/>
            <person name="Nolan M."/>
            <person name="Lipzen A."/>
            <person name="Salamov A."/>
            <person name="Henrissat B."/>
            <person name="Wiebenga A."/>
            <person name="De Vries R.P."/>
            <person name="Grigoriev I.V."/>
            <person name="Mortensen U.H."/>
            <person name="Andersen M.R."/>
            <person name="Baker S.E."/>
        </authorList>
    </citation>
    <scope>NUCLEOTIDE SEQUENCE [LARGE SCALE GENOMIC DNA]</scope>
    <source>
        <strain evidence="3">CBS 115656</strain>
    </source>
</reference>
<dbReference type="Gene3D" id="3.40.50.300">
    <property type="entry name" value="P-loop containing nucleotide triphosphate hydrolases"/>
    <property type="match status" value="1"/>
</dbReference>
<feature type="region of interest" description="Disordered" evidence="1">
    <location>
        <begin position="117"/>
        <end position="143"/>
    </location>
</feature>
<dbReference type="AlphaFoldDB" id="A0A318Y4G7"/>
<dbReference type="InterPro" id="IPR001650">
    <property type="entry name" value="Helicase_C-like"/>
</dbReference>
<sequence>MSPEEHARVIADFTSPGTGVAVLLTTFATGAVGLNLQTECSRIIVAEPGKNLNAIIQALGRAHRTGQKQKQKAWILTQQRSINMFVESRNMMKALPQIAADLHHQLKGVINNLEGIDQRGSGTEAHRKPGTNNAMHRHGKSRLLSRKYDYSGNCTQ</sequence>
<dbReference type="Pfam" id="PF00271">
    <property type="entry name" value="Helicase_C"/>
    <property type="match status" value="1"/>
</dbReference>
<dbReference type="EMBL" id="KZ821520">
    <property type="protein sequence ID" value="PYH28337.1"/>
    <property type="molecule type" value="Genomic_DNA"/>
</dbReference>
<dbReference type="RefSeq" id="XP_025473815.1">
    <property type="nucleotide sequence ID" value="XM_025619976.1"/>
</dbReference>
<evidence type="ECO:0000256" key="1">
    <source>
        <dbReference type="SAM" id="MobiDB-lite"/>
    </source>
</evidence>
<name>A0A318Y4G7_ASPNB</name>
<dbReference type="PROSITE" id="PS51194">
    <property type="entry name" value="HELICASE_CTER"/>
    <property type="match status" value="1"/>
</dbReference>
<evidence type="ECO:0000313" key="4">
    <source>
        <dbReference type="Proteomes" id="UP000247647"/>
    </source>
</evidence>
<evidence type="ECO:0000259" key="2">
    <source>
        <dbReference type="PROSITE" id="PS51194"/>
    </source>
</evidence>
<proteinExistence type="predicted"/>
<dbReference type="OrthoDB" id="2117591at2759"/>
<evidence type="ECO:0000313" key="3">
    <source>
        <dbReference type="EMBL" id="PYH28337.1"/>
    </source>
</evidence>
<keyword evidence="4" id="KW-1185">Reference proteome</keyword>